<dbReference type="EMBL" id="LPVY01000005">
    <property type="protein sequence ID" value="KZB66966.1"/>
    <property type="molecule type" value="Genomic_DNA"/>
</dbReference>
<dbReference type="GO" id="GO:0006780">
    <property type="term" value="P:uroporphyrinogen III biosynthetic process"/>
    <property type="evidence" value="ECO:0007669"/>
    <property type="project" value="UniProtKB-UniRule"/>
</dbReference>
<reference evidence="11 12" key="1">
    <citation type="submission" date="2015-12" db="EMBL/GenBank/DDBJ databases">
        <title>Genome sequence of Thalassospira lucentensis MCCC 1A02072.</title>
        <authorList>
            <person name="Lu L."/>
            <person name="Lai Q."/>
            <person name="Shao Z."/>
            <person name="Qian P."/>
        </authorList>
    </citation>
    <scope>NUCLEOTIDE SEQUENCE [LARGE SCALE GENOMIC DNA]</scope>
    <source>
        <strain evidence="11 12">MCCC 1A02072</strain>
    </source>
</reference>
<dbReference type="InterPro" id="IPR036108">
    <property type="entry name" value="4pyrrol_syn_uPrphyn_synt_sf"/>
</dbReference>
<evidence type="ECO:0000256" key="3">
    <source>
        <dbReference type="ARBA" id="ARBA00013109"/>
    </source>
</evidence>
<dbReference type="GO" id="GO:0004852">
    <property type="term" value="F:uroporphyrinogen-III synthase activity"/>
    <property type="evidence" value="ECO:0007669"/>
    <property type="project" value="UniProtKB-UniRule"/>
</dbReference>
<evidence type="ECO:0000313" key="12">
    <source>
        <dbReference type="Proteomes" id="UP000076335"/>
    </source>
</evidence>
<evidence type="ECO:0000256" key="2">
    <source>
        <dbReference type="ARBA" id="ARBA00008133"/>
    </source>
</evidence>
<dbReference type="InterPro" id="IPR003754">
    <property type="entry name" value="4pyrrol_synth_uPrphyn_synth"/>
</dbReference>
<dbReference type="AlphaFoldDB" id="A0A154L9C4"/>
<feature type="domain" description="Tetrapyrrole biosynthesis uroporphyrinogen III synthase" evidence="10">
    <location>
        <begin position="16"/>
        <end position="232"/>
    </location>
</feature>
<dbReference type="PANTHER" id="PTHR38042">
    <property type="entry name" value="UROPORPHYRINOGEN-III SYNTHASE, CHLOROPLASTIC"/>
    <property type="match status" value="1"/>
</dbReference>
<dbReference type="Gene3D" id="3.40.50.10090">
    <property type="match status" value="2"/>
</dbReference>
<comment type="pathway">
    <text evidence="1 9">Porphyrin-containing compound metabolism; protoporphyrin-IX biosynthesis; coproporphyrinogen-III from 5-aminolevulinate: step 3/4.</text>
</comment>
<dbReference type="SUPFAM" id="SSF69618">
    <property type="entry name" value="HemD-like"/>
    <property type="match status" value="1"/>
</dbReference>
<name>A0A154L9C4_9PROT</name>
<dbReference type="CDD" id="cd06578">
    <property type="entry name" value="HemD"/>
    <property type="match status" value="1"/>
</dbReference>
<dbReference type="Proteomes" id="UP000076335">
    <property type="component" value="Unassembled WGS sequence"/>
</dbReference>
<comment type="catalytic activity">
    <reaction evidence="8 9">
        <text>hydroxymethylbilane = uroporphyrinogen III + H2O</text>
        <dbReference type="Rhea" id="RHEA:18965"/>
        <dbReference type="ChEBI" id="CHEBI:15377"/>
        <dbReference type="ChEBI" id="CHEBI:57308"/>
        <dbReference type="ChEBI" id="CHEBI:57845"/>
        <dbReference type="EC" id="4.2.1.75"/>
    </reaction>
</comment>
<keyword evidence="5 9" id="KW-0627">Porphyrin biosynthesis</keyword>
<dbReference type="EC" id="4.2.1.75" evidence="3 9"/>
<evidence type="ECO:0000256" key="9">
    <source>
        <dbReference type="RuleBase" id="RU366031"/>
    </source>
</evidence>
<evidence type="ECO:0000256" key="6">
    <source>
        <dbReference type="ARBA" id="ARBA00037589"/>
    </source>
</evidence>
<proteinExistence type="inferred from homology"/>
<dbReference type="PANTHER" id="PTHR38042:SF1">
    <property type="entry name" value="UROPORPHYRINOGEN-III SYNTHASE, CHLOROPLASTIC"/>
    <property type="match status" value="1"/>
</dbReference>
<evidence type="ECO:0000256" key="7">
    <source>
        <dbReference type="ARBA" id="ARBA00040167"/>
    </source>
</evidence>
<keyword evidence="4 9" id="KW-0456">Lyase</keyword>
<evidence type="ECO:0000259" key="10">
    <source>
        <dbReference type="Pfam" id="PF02602"/>
    </source>
</evidence>
<evidence type="ECO:0000256" key="4">
    <source>
        <dbReference type="ARBA" id="ARBA00023239"/>
    </source>
</evidence>
<dbReference type="GO" id="GO:0006782">
    <property type="term" value="P:protoporphyrinogen IX biosynthetic process"/>
    <property type="evidence" value="ECO:0007669"/>
    <property type="project" value="UniProtKB-UniRule"/>
</dbReference>
<gene>
    <name evidence="11" type="ORF">AUP42_15720</name>
</gene>
<organism evidence="11 12">
    <name type="scientific">Thalassospira lucentensis</name>
    <dbReference type="NCBI Taxonomy" id="168935"/>
    <lineage>
        <taxon>Bacteria</taxon>
        <taxon>Pseudomonadati</taxon>
        <taxon>Pseudomonadota</taxon>
        <taxon>Alphaproteobacteria</taxon>
        <taxon>Rhodospirillales</taxon>
        <taxon>Thalassospiraceae</taxon>
        <taxon>Thalassospira</taxon>
    </lineage>
</organism>
<dbReference type="OrthoDB" id="7163809at2"/>
<evidence type="ECO:0000313" key="11">
    <source>
        <dbReference type="EMBL" id="KZB66966.1"/>
    </source>
</evidence>
<comment type="caution">
    <text evidence="11">The sequence shown here is derived from an EMBL/GenBank/DDBJ whole genome shotgun (WGS) entry which is preliminary data.</text>
</comment>
<evidence type="ECO:0000256" key="5">
    <source>
        <dbReference type="ARBA" id="ARBA00023244"/>
    </source>
</evidence>
<evidence type="ECO:0000256" key="8">
    <source>
        <dbReference type="ARBA" id="ARBA00048617"/>
    </source>
</evidence>
<dbReference type="InterPro" id="IPR039793">
    <property type="entry name" value="UROS/Hem4"/>
</dbReference>
<dbReference type="UniPathway" id="UPA00251">
    <property type="reaction ID" value="UER00320"/>
</dbReference>
<evidence type="ECO:0000256" key="1">
    <source>
        <dbReference type="ARBA" id="ARBA00004772"/>
    </source>
</evidence>
<sequence>MGPLILNTRPETDSQELEAALLAHGYRLLSAPMLRIEFPPHADGLDLVGVQALIFTSANGVRAFAKQCDARHYPVLCVGDATARMARQAGFGDIHSADGDIEDLARLIGDQIDPTKGDLFHPAARKVAGDLGSLLQDRGFNIRRQTLYDAIPSDHLPDDVITAISAHHIDAVLFFSPRTAISFVKLIERYKLEKDLVGTSAICLSEAVKDRLGVLTWHKTEVAKHPTQEYLLSALENAFA</sequence>
<comment type="function">
    <text evidence="6 9">Catalyzes cyclization of the linear tetrapyrrole, hydroxymethylbilane, to the macrocyclic uroporphyrinogen III.</text>
</comment>
<comment type="similarity">
    <text evidence="2 9">Belongs to the uroporphyrinogen-III synthase family.</text>
</comment>
<accession>A0A154L9C4</accession>
<protein>
    <recommendedName>
        <fullName evidence="7 9">Uroporphyrinogen-III synthase</fullName>
        <ecNumber evidence="3 9">4.2.1.75</ecNumber>
    </recommendedName>
</protein>
<dbReference type="Pfam" id="PF02602">
    <property type="entry name" value="HEM4"/>
    <property type="match status" value="1"/>
</dbReference>
<dbReference type="RefSeq" id="WP_062950418.1">
    <property type="nucleotide sequence ID" value="NZ_LPVY01000005.1"/>
</dbReference>